<comment type="caution">
    <text evidence="2">The sequence shown here is derived from an EMBL/GenBank/DDBJ whole genome shotgun (WGS) entry which is preliminary data.</text>
</comment>
<feature type="region of interest" description="Disordered" evidence="1">
    <location>
        <begin position="1"/>
        <end position="94"/>
    </location>
</feature>
<evidence type="ECO:0000313" key="2">
    <source>
        <dbReference type="EMBL" id="CAE8640895.1"/>
    </source>
</evidence>
<dbReference type="Proteomes" id="UP000654075">
    <property type="component" value="Unassembled WGS sequence"/>
</dbReference>
<dbReference type="AlphaFoldDB" id="A0A813HTR8"/>
<evidence type="ECO:0000256" key="1">
    <source>
        <dbReference type="SAM" id="MobiDB-lite"/>
    </source>
</evidence>
<accession>A0A813HTR8</accession>
<protein>
    <submittedName>
        <fullName evidence="2">Uncharacterized protein</fullName>
    </submittedName>
</protein>
<feature type="region of interest" description="Disordered" evidence="1">
    <location>
        <begin position="125"/>
        <end position="177"/>
    </location>
</feature>
<keyword evidence="3" id="KW-1185">Reference proteome</keyword>
<sequence length="324" mass="35174">MAGKRKLAARQPSKLANNTNNTNNNTMNNNNNNMNNNNNNNTNNNKLAAAPAKSKDAAVQPMKPRGRPPKAEISARRKAPPKVLQRLTRKTRPADVLQARPKVFRKPASAAVVSCGRSVAPLAARKSNHNSNNNNININNHNINNNSNNSNNNNSHMNSRTKEAQVQGGKDLPPEHPAHKLVRLNRKRGATFRVNDAWSDTGGADNEGTRWLLQKRITVTAESAGGSSKQAARIARLCFARAQQGASFEEIRELRGKLCKEVRAGAKVSRSVTARLPAAPAARLRTGISQPAKPLAISVLPSKAEAYEVGPAPPEEGVRRLYDT</sequence>
<proteinExistence type="predicted"/>
<organism evidence="2 3">
    <name type="scientific">Polarella glacialis</name>
    <name type="common">Dinoflagellate</name>
    <dbReference type="NCBI Taxonomy" id="89957"/>
    <lineage>
        <taxon>Eukaryota</taxon>
        <taxon>Sar</taxon>
        <taxon>Alveolata</taxon>
        <taxon>Dinophyceae</taxon>
        <taxon>Suessiales</taxon>
        <taxon>Suessiaceae</taxon>
        <taxon>Polarella</taxon>
    </lineage>
</organism>
<reference evidence="2" key="1">
    <citation type="submission" date="2021-02" db="EMBL/GenBank/DDBJ databases">
        <authorList>
            <person name="Dougan E. K."/>
            <person name="Rhodes N."/>
            <person name="Thang M."/>
            <person name="Chan C."/>
        </authorList>
    </citation>
    <scope>NUCLEOTIDE SEQUENCE</scope>
</reference>
<feature type="compositionally biased region" description="Low complexity" evidence="1">
    <location>
        <begin position="129"/>
        <end position="158"/>
    </location>
</feature>
<dbReference type="EMBL" id="CAJNNV010032737">
    <property type="protein sequence ID" value="CAE8640895.1"/>
    <property type="molecule type" value="Genomic_DNA"/>
</dbReference>
<feature type="compositionally biased region" description="Low complexity" evidence="1">
    <location>
        <begin position="17"/>
        <end position="52"/>
    </location>
</feature>
<name>A0A813HTR8_POLGL</name>
<gene>
    <name evidence="2" type="ORF">PGLA1383_LOCUS55634</name>
</gene>
<evidence type="ECO:0000313" key="3">
    <source>
        <dbReference type="Proteomes" id="UP000654075"/>
    </source>
</evidence>